<dbReference type="EMBL" id="MFCP01000020">
    <property type="protein sequence ID" value="OGE28348.1"/>
    <property type="molecule type" value="Genomic_DNA"/>
</dbReference>
<evidence type="ECO:0000256" key="4">
    <source>
        <dbReference type="ARBA" id="ARBA00023136"/>
    </source>
</evidence>
<protein>
    <recommendedName>
        <fullName evidence="6">O-antigen ligase-related domain-containing protein</fullName>
    </recommendedName>
</protein>
<evidence type="ECO:0000313" key="7">
    <source>
        <dbReference type="EMBL" id="OGE28348.1"/>
    </source>
</evidence>
<dbReference type="Pfam" id="PF04932">
    <property type="entry name" value="Wzy_C"/>
    <property type="match status" value="1"/>
</dbReference>
<feature type="transmembrane region" description="Helical" evidence="5">
    <location>
        <begin position="360"/>
        <end position="381"/>
    </location>
</feature>
<dbReference type="Proteomes" id="UP000177555">
    <property type="component" value="Unassembled WGS sequence"/>
</dbReference>
<dbReference type="GO" id="GO:0016020">
    <property type="term" value="C:membrane"/>
    <property type="evidence" value="ECO:0007669"/>
    <property type="project" value="UniProtKB-SubCell"/>
</dbReference>
<feature type="transmembrane region" description="Helical" evidence="5">
    <location>
        <begin position="124"/>
        <end position="143"/>
    </location>
</feature>
<evidence type="ECO:0000256" key="1">
    <source>
        <dbReference type="ARBA" id="ARBA00004141"/>
    </source>
</evidence>
<feature type="transmembrane region" description="Helical" evidence="5">
    <location>
        <begin position="245"/>
        <end position="264"/>
    </location>
</feature>
<evidence type="ECO:0000313" key="8">
    <source>
        <dbReference type="Proteomes" id="UP000177555"/>
    </source>
</evidence>
<organism evidence="7 8">
    <name type="scientific">Candidatus Daviesbacteria bacterium RIFCSPHIGHO2_01_FULL_40_11</name>
    <dbReference type="NCBI Taxonomy" id="1797762"/>
    <lineage>
        <taxon>Bacteria</taxon>
        <taxon>Candidatus Daviesiibacteriota</taxon>
    </lineage>
</organism>
<feature type="transmembrane region" description="Helical" evidence="5">
    <location>
        <begin position="215"/>
        <end position="239"/>
    </location>
</feature>
<keyword evidence="2 5" id="KW-0812">Transmembrane</keyword>
<name>A0A1F5JIH1_9BACT</name>
<dbReference type="InterPro" id="IPR051533">
    <property type="entry name" value="WaaL-like"/>
</dbReference>
<keyword evidence="3 5" id="KW-1133">Transmembrane helix</keyword>
<feature type="domain" description="O-antigen ligase-related" evidence="6">
    <location>
        <begin position="212"/>
        <end position="340"/>
    </location>
</feature>
<gene>
    <name evidence="7" type="ORF">A2867_05050</name>
</gene>
<dbReference type="InterPro" id="IPR007016">
    <property type="entry name" value="O-antigen_ligase-rel_domated"/>
</dbReference>
<feature type="transmembrane region" description="Helical" evidence="5">
    <location>
        <begin position="69"/>
        <end position="88"/>
    </location>
</feature>
<dbReference type="PANTHER" id="PTHR37422">
    <property type="entry name" value="TEICHURONIC ACID BIOSYNTHESIS PROTEIN TUAE"/>
    <property type="match status" value="1"/>
</dbReference>
<sequence length="409" mass="46838">MVLTWSEKILLFLTILFLPTQLGKHFWPQFSYIYSLRVDYLSPTLYFWDILVMGLLSVWVLRKPEINKFALNLFLFFLFTQALSLIGASNIEAGLIRLEQYLLSGFFGVFIASQDFKNLRKKIYLPLTLAVFGEAILAISQFIKGGTLGLWILGERTFTISTPGIAKFDFYGREFLRPYATFPHPNVLAGFILIGICIMYQVLRGKNGRSKLVMIIGGLAVFLTMSRVVILAGIASLLLTVKRKWFVWVIFIFLVASPILFTRFSSLFNFDNLTLLRREELIGSAWQIFLQHHIFGVGLNNFIPAQASDLAIGPSRFLQPVHNIFLLTLSETGLIGLIGLVALIVFPISKLLRLHPTSYTLHPILPWLIILFLGMFDHYFLTLPQGYRLFFLVWGLSFPMLKYFRESHK</sequence>
<comment type="subcellular location">
    <subcellularLocation>
        <location evidence="1">Membrane</location>
        <topology evidence="1">Multi-pass membrane protein</topology>
    </subcellularLocation>
</comment>
<evidence type="ECO:0000256" key="3">
    <source>
        <dbReference type="ARBA" id="ARBA00022989"/>
    </source>
</evidence>
<feature type="transmembrane region" description="Helical" evidence="5">
    <location>
        <begin position="186"/>
        <end position="203"/>
    </location>
</feature>
<accession>A0A1F5JIH1</accession>
<proteinExistence type="predicted"/>
<evidence type="ECO:0000256" key="2">
    <source>
        <dbReference type="ARBA" id="ARBA00022692"/>
    </source>
</evidence>
<keyword evidence="4 5" id="KW-0472">Membrane</keyword>
<dbReference type="PANTHER" id="PTHR37422:SF13">
    <property type="entry name" value="LIPOPOLYSACCHARIDE BIOSYNTHESIS PROTEIN PA4999-RELATED"/>
    <property type="match status" value="1"/>
</dbReference>
<feature type="transmembrane region" description="Helical" evidence="5">
    <location>
        <begin position="46"/>
        <end position="62"/>
    </location>
</feature>
<evidence type="ECO:0000259" key="6">
    <source>
        <dbReference type="Pfam" id="PF04932"/>
    </source>
</evidence>
<comment type="caution">
    <text evidence="7">The sequence shown here is derived from an EMBL/GenBank/DDBJ whole genome shotgun (WGS) entry which is preliminary data.</text>
</comment>
<dbReference type="AlphaFoldDB" id="A0A1F5JIH1"/>
<evidence type="ECO:0000256" key="5">
    <source>
        <dbReference type="SAM" id="Phobius"/>
    </source>
</evidence>
<feature type="transmembrane region" description="Helical" evidence="5">
    <location>
        <begin position="324"/>
        <end position="348"/>
    </location>
</feature>
<reference evidence="7 8" key="1">
    <citation type="journal article" date="2016" name="Nat. Commun.">
        <title>Thousands of microbial genomes shed light on interconnected biogeochemical processes in an aquifer system.</title>
        <authorList>
            <person name="Anantharaman K."/>
            <person name="Brown C.T."/>
            <person name="Hug L.A."/>
            <person name="Sharon I."/>
            <person name="Castelle C.J."/>
            <person name="Probst A.J."/>
            <person name="Thomas B.C."/>
            <person name="Singh A."/>
            <person name="Wilkins M.J."/>
            <person name="Karaoz U."/>
            <person name="Brodie E.L."/>
            <person name="Williams K.H."/>
            <person name="Hubbard S.S."/>
            <person name="Banfield J.F."/>
        </authorList>
    </citation>
    <scope>NUCLEOTIDE SEQUENCE [LARGE SCALE GENOMIC DNA]</scope>
</reference>
<feature type="transmembrane region" description="Helical" evidence="5">
    <location>
        <begin position="94"/>
        <end position="112"/>
    </location>
</feature>